<organism evidence="1 2">
    <name type="scientific">Croceifilum oryzae</name>
    <dbReference type="NCBI Taxonomy" id="1553429"/>
    <lineage>
        <taxon>Bacteria</taxon>
        <taxon>Bacillati</taxon>
        <taxon>Bacillota</taxon>
        <taxon>Bacilli</taxon>
        <taxon>Bacillales</taxon>
        <taxon>Thermoactinomycetaceae</taxon>
        <taxon>Croceifilum</taxon>
    </lineage>
</organism>
<dbReference type="EMBL" id="JAUSUV010000012">
    <property type="protein sequence ID" value="MDQ0418460.1"/>
    <property type="molecule type" value="Genomic_DNA"/>
</dbReference>
<evidence type="ECO:0000313" key="1">
    <source>
        <dbReference type="EMBL" id="MDQ0418460.1"/>
    </source>
</evidence>
<evidence type="ECO:0000313" key="2">
    <source>
        <dbReference type="Proteomes" id="UP001238450"/>
    </source>
</evidence>
<dbReference type="AlphaFoldDB" id="A0AAJ1TGJ4"/>
<keyword evidence="2" id="KW-1185">Reference proteome</keyword>
<dbReference type="RefSeq" id="WP_307254189.1">
    <property type="nucleotide sequence ID" value="NZ_JAUSUV010000012.1"/>
</dbReference>
<dbReference type="Pfam" id="PF18906">
    <property type="entry name" value="Phage_tube_2"/>
    <property type="match status" value="1"/>
</dbReference>
<gene>
    <name evidence="1" type="ORF">J2Z48_002652</name>
</gene>
<protein>
    <submittedName>
        <fullName evidence="1">Uncharacterized protein</fullName>
    </submittedName>
</protein>
<proteinExistence type="predicted"/>
<accession>A0AAJ1TGJ4</accession>
<sequence length="310" mass="34277">MAIARYFGFGEEKEFGVPVPATEMIDPESAELDPAGDQALIYEGVSRLDRIVAPGIYRSEGSLSVPFDLKAFPYFLKWALGGYEVVGKEPSFTHRFYPKQSSLMDSFTARVGKDVFEHQFSGCVVSAVNLELDANFLIGSVDIIGGKDEKSTLQTNPLFTSGDIYSPSQVTATMNGLDESAYIQSFSIKIETGADNEKGVTIGSRFPRRAYRGAFLVEMEMNLSFFSTIHLERFWGNSTGPTQDKLLEFETKIHIGDHIDLVIPRGVYTSMQQPLSGRDSIEQTTTLRALVKPDGTGPIEFSITNDKPTY</sequence>
<dbReference type="InterPro" id="IPR044000">
    <property type="entry name" value="Phage_tube_2"/>
</dbReference>
<comment type="caution">
    <text evidence="1">The sequence shown here is derived from an EMBL/GenBank/DDBJ whole genome shotgun (WGS) entry which is preliminary data.</text>
</comment>
<dbReference type="Proteomes" id="UP001238450">
    <property type="component" value="Unassembled WGS sequence"/>
</dbReference>
<name>A0AAJ1TGJ4_9BACL</name>
<reference evidence="1 2" key="1">
    <citation type="submission" date="2023-07" db="EMBL/GenBank/DDBJ databases">
        <title>Genomic Encyclopedia of Type Strains, Phase IV (KMG-IV): sequencing the most valuable type-strain genomes for metagenomic binning, comparative biology and taxonomic classification.</title>
        <authorList>
            <person name="Goeker M."/>
        </authorList>
    </citation>
    <scope>NUCLEOTIDE SEQUENCE [LARGE SCALE GENOMIC DNA]</scope>
    <source>
        <strain evidence="1 2">DSM 46876</strain>
    </source>
</reference>